<evidence type="ECO:0000256" key="1">
    <source>
        <dbReference type="SAM" id="Phobius"/>
    </source>
</evidence>
<name>A0A2W4Z134_9CYAN</name>
<keyword evidence="1" id="KW-0812">Transmembrane</keyword>
<organism evidence="2 3">
    <name type="scientific">Phormidesmis priestleyi</name>
    <dbReference type="NCBI Taxonomy" id="268141"/>
    <lineage>
        <taxon>Bacteria</taxon>
        <taxon>Bacillati</taxon>
        <taxon>Cyanobacteriota</taxon>
        <taxon>Cyanophyceae</taxon>
        <taxon>Leptolyngbyales</taxon>
        <taxon>Leptolyngbyaceae</taxon>
        <taxon>Phormidesmis</taxon>
    </lineage>
</organism>
<dbReference type="EMBL" id="QBMP01000231">
    <property type="protein sequence ID" value="PZO48738.1"/>
    <property type="molecule type" value="Genomic_DNA"/>
</dbReference>
<protein>
    <submittedName>
        <fullName evidence="2">Uncharacterized protein</fullName>
    </submittedName>
</protein>
<keyword evidence="1" id="KW-1133">Transmembrane helix</keyword>
<proteinExistence type="predicted"/>
<reference evidence="3" key="1">
    <citation type="submission" date="2018-04" db="EMBL/GenBank/DDBJ databases">
        <authorList>
            <person name="Cornet L."/>
        </authorList>
    </citation>
    <scope>NUCLEOTIDE SEQUENCE [LARGE SCALE GENOMIC DNA]</scope>
</reference>
<comment type="caution">
    <text evidence="2">The sequence shown here is derived from an EMBL/GenBank/DDBJ whole genome shotgun (WGS) entry which is preliminary data.</text>
</comment>
<dbReference type="AlphaFoldDB" id="A0A2W4Z134"/>
<sequence length="113" mass="12584">MSRKVLFELYELAIAAEAGDRPIRRGNSRMIHPLINRLPPPVRYLAARLFHFVAITTQRTPPAHFLAAAVAIPLTVATSGWLLSFVAWLLPYLLALLSGFYVALAAISFIRQN</sequence>
<evidence type="ECO:0000313" key="2">
    <source>
        <dbReference type="EMBL" id="PZO48738.1"/>
    </source>
</evidence>
<accession>A0A2W4Z134</accession>
<keyword evidence="1" id="KW-0472">Membrane</keyword>
<gene>
    <name evidence="2" type="ORF">DCF15_17655</name>
</gene>
<feature type="transmembrane region" description="Helical" evidence="1">
    <location>
        <begin position="65"/>
        <end position="83"/>
    </location>
</feature>
<evidence type="ECO:0000313" key="3">
    <source>
        <dbReference type="Proteomes" id="UP000249794"/>
    </source>
</evidence>
<reference evidence="2 3" key="2">
    <citation type="submission" date="2018-06" db="EMBL/GenBank/DDBJ databases">
        <title>Metagenomic assembly of (sub)arctic Cyanobacteria and their associated microbiome from non-axenic cultures.</title>
        <authorList>
            <person name="Baurain D."/>
        </authorList>
    </citation>
    <scope>NUCLEOTIDE SEQUENCE [LARGE SCALE GENOMIC DNA]</scope>
    <source>
        <strain evidence="2">ULC027bin1</strain>
    </source>
</reference>
<dbReference type="Proteomes" id="UP000249794">
    <property type="component" value="Unassembled WGS sequence"/>
</dbReference>
<feature type="transmembrane region" description="Helical" evidence="1">
    <location>
        <begin position="89"/>
        <end position="110"/>
    </location>
</feature>